<keyword evidence="3" id="KW-1185">Reference proteome</keyword>
<comment type="caution">
    <text evidence="2">The sequence shown here is derived from an EMBL/GenBank/DDBJ whole genome shotgun (WGS) entry which is preliminary data.</text>
</comment>
<evidence type="ECO:0000313" key="2">
    <source>
        <dbReference type="EMBL" id="KAK4645077.1"/>
    </source>
</evidence>
<dbReference type="Proteomes" id="UP001322138">
    <property type="component" value="Unassembled WGS sequence"/>
</dbReference>
<feature type="region of interest" description="Disordered" evidence="1">
    <location>
        <begin position="157"/>
        <end position="195"/>
    </location>
</feature>
<gene>
    <name evidence="2" type="ORF">QC761_311430</name>
</gene>
<name>A0ABR0FP28_9PEZI</name>
<dbReference type="RefSeq" id="XP_062734053.1">
    <property type="nucleotide sequence ID" value="XM_062878271.1"/>
</dbReference>
<evidence type="ECO:0000256" key="1">
    <source>
        <dbReference type="SAM" id="MobiDB-lite"/>
    </source>
</evidence>
<dbReference type="EMBL" id="JAFFGZ010000005">
    <property type="protein sequence ID" value="KAK4645077.1"/>
    <property type="molecule type" value="Genomic_DNA"/>
</dbReference>
<evidence type="ECO:0000313" key="3">
    <source>
        <dbReference type="Proteomes" id="UP001322138"/>
    </source>
</evidence>
<reference evidence="2 3" key="1">
    <citation type="journal article" date="2023" name="bioRxiv">
        <title>High-quality genome assemblies of four members of thePodospora anserinaspecies complex.</title>
        <authorList>
            <person name="Ament-Velasquez S.L."/>
            <person name="Vogan A.A."/>
            <person name="Wallerman O."/>
            <person name="Hartmann F."/>
            <person name="Gautier V."/>
            <person name="Silar P."/>
            <person name="Giraud T."/>
            <person name="Johannesson H."/>
        </authorList>
    </citation>
    <scope>NUCLEOTIDE SEQUENCE [LARGE SCALE GENOMIC DNA]</scope>
    <source>
        <strain evidence="2 3">CBS 112042</strain>
    </source>
</reference>
<feature type="compositionally biased region" description="Basic and acidic residues" evidence="1">
    <location>
        <begin position="174"/>
        <end position="187"/>
    </location>
</feature>
<dbReference type="GeneID" id="87897753"/>
<sequence length="195" mass="20805">MCRKVVFVGMCSHCNGGPFEWTLLSRELPCLDAKNSGLFGGCPTGVERDEKQHEQECAACEALLGADEGYGPGMEDEETLGFVGYYTGDFGAIPPPTTTTTASNPTGSGDGHPSHITHHHYQHVKKGSGEYHDWNVVAVGAAAAAAAADHDYHHKKAYSADKSVAGGQASGIRRSSERRGSGGDESRRKKKQRKT</sequence>
<proteinExistence type="predicted"/>
<protein>
    <submittedName>
        <fullName evidence="2">Uncharacterized protein</fullName>
    </submittedName>
</protein>
<organism evidence="2 3">
    <name type="scientific">Podospora bellae-mahoneyi</name>
    <dbReference type="NCBI Taxonomy" id="2093777"/>
    <lineage>
        <taxon>Eukaryota</taxon>
        <taxon>Fungi</taxon>
        <taxon>Dikarya</taxon>
        <taxon>Ascomycota</taxon>
        <taxon>Pezizomycotina</taxon>
        <taxon>Sordariomycetes</taxon>
        <taxon>Sordariomycetidae</taxon>
        <taxon>Sordariales</taxon>
        <taxon>Podosporaceae</taxon>
        <taxon>Podospora</taxon>
    </lineage>
</organism>
<accession>A0ABR0FP28</accession>